<feature type="region of interest" description="Disordered" evidence="1">
    <location>
        <begin position="72"/>
        <end position="137"/>
    </location>
</feature>
<feature type="compositionally biased region" description="Basic and acidic residues" evidence="1">
    <location>
        <begin position="28"/>
        <end position="45"/>
    </location>
</feature>
<accession>A0A1V3WA96</accession>
<reference evidence="2 3" key="1">
    <citation type="submission" date="2017-02" db="EMBL/GenBank/DDBJ databases">
        <title>Complete genome sequences of Mycobacterium kansasii strains isolated from rhesus macaques.</title>
        <authorList>
            <person name="Panda A."/>
            <person name="Nagaraj S."/>
            <person name="Zhao X."/>
            <person name="Tettelin H."/>
            <person name="Detolla L.J."/>
        </authorList>
    </citation>
    <scope>NUCLEOTIDE SEQUENCE [LARGE SCALE GENOMIC DNA]</scope>
    <source>
        <strain evidence="2 3">11-3469</strain>
    </source>
</reference>
<dbReference type="AlphaFoldDB" id="A0A1V3WA96"/>
<name>A0A1V3WA96_MYCKA</name>
<feature type="compositionally biased region" description="Low complexity" evidence="1">
    <location>
        <begin position="111"/>
        <end position="137"/>
    </location>
</feature>
<protein>
    <submittedName>
        <fullName evidence="2">Uncharacterized protein</fullName>
    </submittedName>
</protein>
<feature type="region of interest" description="Disordered" evidence="1">
    <location>
        <begin position="28"/>
        <end position="48"/>
    </location>
</feature>
<organism evidence="2 3">
    <name type="scientific">Mycobacterium kansasii</name>
    <dbReference type="NCBI Taxonomy" id="1768"/>
    <lineage>
        <taxon>Bacteria</taxon>
        <taxon>Bacillati</taxon>
        <taxon>Actinomycetota</taxon>
        <taxon>Actinomycetes</taxon>
        <taxon>Mycobacteriales</taxon>
        <taxon>Mycobacteriaceae</taxon>
        <taxon>Mycobacterium</taxon>
    </lineage>
</organism>
<comment type="caution">
    <text evidence="2">The sequence shown here is derived from an EMBL/GenBank/DDBJ whole genome shotgun (WGS) entry which is preliminary data.</text>
</comment>
<gene>
    <name evidence="2" type="ORF">BZL29_8392</name>
</gene>
<evidence type="ECO:0000256" key="1">
    <source>
        <dbReference type="SAM" id="MobiDB-lite"/>
    </source>
</evidence>
<proteinExistence type="predicted"/>
<evidence type="ECO:0000313" key="2">
    <source>
        <dbReference type="EMBL" id="OOK63893.1"/>
    </source>
</evidence>
<dbReference type="EMBL" id="MVBN01000015">
    <property type="protein sequence ID" value="OOK63893.1"/>
    <property type="molecule type" value="Genomic_DNA"/>
</dbReference>
<evidence type="ECO:0000313" key="3">
    <source>
        <dbReference type="Proteomes" id="UP000188532"/>
    </source>
</evidence>
<dbReference type="Proteomes" id="UP000188532">
    <property type="component" value="Unassembled WGS sequence"/>
</dbReference>
<sequence>MFTAESRVRAVSDYIDTRRGSIGPEARTRLAEAKRQLHAARDKRSTNVTEAVGHANAASTLAANAQALANADVQAAQRATPGGRRQCGSDPRRHHYREPAQWGLRGGFGGWSPTSFGGSSSSSSGSSAAGSWVRGRF</sequence>